<feature type="transmembrane region" description="Helical" evidence="8">
    <location>
        <begin position="208"/>
        <end position="231"/>
    </location>
</feature>
<evidence type="ECO:0000256" key="3">
    <source>
        <dbReference type="ARBA" id="ARBA00022448"/>
    </source>
</evidence>
<gene>
    <name evidence="10" type="ORF">GH723_18155</name>
</gene>
<keyword evidence="5 8" id="KW-0812">Transmembrane</keyword>
<dbReference type="Proteomes" id="UP000334019">
    <property type="component" value="Chromosome"/>
</dbReference>
<comment type="subcellular location">
    <subcellularLocation>
        <location evidence="1">Cell membrane</location>
        <topology evidence="1">Multi-pass membrane protein</topology>
    </subcellularLocation>
</comment>
<proteinExistence type="inferred from homology"/>
<feature type="domain" description="ABC transmembrane type-2" evidence="9">
    <location>
        <begin position="169"/>
        <end position="393"/>
    </location>
</feature>
<feature type="transmembrane region" description="Helical" evidence="8">
    <location>
        <begin position="252"/>
        <end position="273"/>
    </location>
</feature>
<evidence type="ECO:0000256" key="2">
    <source>
        <dbReference type="ARBA" id="ARBA00007783"/>
    </source>
</evidence>
<dbReference type="AlphaFoldDB" id="A0A5Q2RUH1"/>
<evidence type="ECO:0000256" key="5">
    <source>
        <dbReference type="ARBA" id="ARBA00022692"/>
    </source>
</evidence>
<keyword evidence="3" id="KW-0813">Transport</keyword>
<dbReference type="InterPro" id="IPR013525">
    <property type="entry name" value="ABC2_TM"/>
</dbReference>
<dbReference type="EMBL" id="CP045851">
    <property type="protein sequence ID" value="QGG96865.1"/>
    <property type="molecule type" value="Genomic_DNA"/>
</dbReference>
<evidence type="ECO:0000313" key="10">
    <source>
        <dbReference type="EMBL" id="QGG96865.1"/>
    </source>
</evidence>
<keyword evidence="6 8" id="KW-1133">Transmembrane helix</keyword>
<dbReference type="PROSITE" id="PS51012">
    <property type="entry name" value="ABC_TM2"/>
    <property type="match status" value="1"/>
</dbReference>
<comment type="similarity">
    <text evidence="2">Belongs to the ABC-2 integral membrane protein family.</text>
</comment>
<evidence type="ECO:0000313" key="11">
    <source>
        <dbReference type="Proteomes" id="UP000334019"/>
    </source>
</evidence>
<name>A0A5Q2RUH1_9ACTN</name>
<keyword evidence="4" id="KW-1003">Cell membrane</keyword>
<protein>
    <submittedName>
        <fullName evidence="10">ABC transporter permease subunit</fullName>
    </submittedName>
</protein>
<dbReference type="Pfam" id="PF12698">
    <property type="entry name" value="ABC2_membrane_3"/>
    <property type="match status" value="1"/>
</dbReference>
<dbReference type="GO" id="GO:0140359">
    <property type="term" value="F:ABC-type transporter activity"/>
    <property type="evidence" value="ECO:0007669"/>
    <property type="project" value="InterPro"/>
</dbReference>
<dbReference type="GO" id="GO:0005886">
    <property type="term" value="C:plasma membrane"/>
    <property type="evidence" value="ECO:0007669"/>
    <property type="project" value="UniProtKB-SubCell"/>
</dbReference>
<evidence type="ECO:0000256" key="4">
    <source>
        <dbReference type="ARBA" id="ARBA00022475"/>
    </source>
</evidence>
<dbReference type="InterPro" id="IPR051449">
    <property type="entry name" value="ABC-2_transporter_component"/>
</dbReference>
<sequence length="398" mass="40762">MGPAAMTGGLARAGAIGAVNLRRHLRDRGNLFFTFVFPIAMILVIGLQFGSSVDPRLGVVGADSDLAAAVLAELDDGETDVEVVDVADLDAGIDQVESADLDAVVAFPDGVDASLLDGDVDVEVELVAAADAQGQELRTLLDGALSRASAPAAAARAAAARGADPTEAAAAAAGHVDALDRVAVRTVTAGDRIFPEGTGGFDVAGPSMLVLFVFVNGLAGSYALIVSRQLGISRRMLSTPTSSRSIILGEGLGRFVIGIVQGAYILVATLLLFDIEWGGLLGATAIVVAVAAVAAAAAMIFGTFFSNPEQASGIGVVASLALGALGGAMMPIELFSDTLAAAARFTPHYWAIDAFAELIRHDGGLADIWSQLAVLLAIASVLLVIASWRMRQVLTRTR</sequence>
<organism evidence="10 11">
    <name type="scientific">Actinomarinicola tropica</name>
    <dbReference type="NCBI Taxonomy" id="2789776"/>
    <lineage>
        <taxon>Bacteria</taxon>
        <taxon>Bacillati</taxon>
        <taxon>Actinomycetota</taxon>
        <taxon>Acidimicrobiia</taxon>
        <taxon>Acidimicrobiales</taxon>
        <taxon>Iamiaceae</taxon>
        <taxon>Actinomarinicola</taxon>
    </lineage>
</organism>
<keyword evidence="11" id="KW-1185">Reference proteome</keyword>
<evidence type="ECO:0000259" key="9">
    <source>
        <dbReference type="PROSITE" id="PS51012"/>
    </source>
</evidence>
<dbReference type="PANTHER" id="PTHR30294">
    <property type="entry name" value="MEMBRANE COMPONENT OF ABC TRANSPORTER YHHJ-RELATED"/>
    <property type="match status" value="1"/>
</dbReference>
<evidence type="ECO:0000256" key="8">
    <source>
        <dbReference type="SAM" id="Phobius"/>
    </source>
</evidence>
<feature type="transmembrane region" description="Helical" evidence="8">
    <location>
        <begin position="313"/>
        <end position="332"/>
    </location>
</feature>
<evidence type="ECO:0000256" key="7">
    <source>
        <dbReference type="ARBA" id="ARBA00023136"/>
    </source>
</evidence>
<reference evidence="10 11" key="1">
    <citation type="submission" date="2019-11" db="EMBL/GenBank/DDBJ databases">
        <authorList>
            <person name="He Y."/>
        </authorList>
    </citation>
    <scope>NUCLEOTIDE SEQUENCE [LARGE SCALE GENOMIC DNA]</scope>
    <source>
        <strain evidence="10 11">SCSIO 58843</strain>
    </source>
</reference>
<feature type="transmembrane region" description="Helical" evidence="8">
    <location>
        <begin position="279"/>
        <end position="301"/>
    </location>
</feature>
<accession>A0A5Q2RUH1</accession>
<evidence type="ECO:0000256" key="1">
    <source>
        <dbReference type="ARBA" id="ARBA00004651"/>
    </source>
</evidence>
<dbReference type="InterPro" id="IPR047817">
    <property type="entry name" value="ABC2_TM_bact-type"/>
</dbReference>
<feature type="transmembrane region" description="Helical" evidence="8">
    <location>
        <begin position="31"/>
        <end position="50"/>
    </location>
</feature>
<dbReference type="PANTHER" id="PTHR30294:SF38">
    <property type="entry name" value="TRANSPORT PERMEASE PROTEIN"/>
    <property type="match status" value="1"/>
</dbReference>
<keyword evidence="7 8" id="KW-0472">Membrane</keyword>
<dbReference type="KEGG" id="atq:GH723_18155"/>
<feature type="transmembrane region" description="Helical" evidence="8">
    <location>
        <begin position="368"/>
        <end position="388"/>
    </location>
</feature>
<evidence type="ECO:0000256" key="6">
    <source>
        <dbReference type="ARBA" id="ARBA00022989"/>
    </source>
</evidence>